<accession>A0A3S5C1A5</accession>
<feature type="region of interest" description="Disordered" evidence="1">
    <location>
        <begin position="23"/>
        <end position="51"/>
    </location>
</feature>
<evidence type="ECO:0000313" key="2">
    <source>
        <dbReference type="EMBL" id="VEL28823.1"/>
    </source>
</evidence>
<protein>
    <submittedName>
        <fullName evidence="2">Uncharacterized protein</fullName>
    </submittedName>
</protein>
<organism evidence="2 3">
    <name type="scientific">Protopolystoma xenopodis</name>
    <dbReference type="NCBI Taxonomy" id="117903"/>
    <lineage>
        <taxon>Eukaryota</taxon>
        <taxon>Metazoa</taxon>
        <taxon>Spiralia</taxon>
        <taxon>Lophotrochozoa</taxon>
        <taxon>Platyhelminthes</taxon>
        <taxon>Monogenea</taxon>
        <taxon>Polyopisthocotylea</taxon>
        <taxon>Polystomatidea</taxon>
        <taxon>Polystomatidae</taxon>
        <taxon>Protopolystoma</taxon>
    </lineage>
</organism>
<dbReference type="EMBL" id="CAAALY010098076">
    <property type="protein sequence ID" value="VEL28823.1"/>
    <property type="molecule type" value="Genomic_DNA"/>
</dbReference>
<feature type="compositionally biased region" description="Basic and acidic residues" evidence="1">
    <location>
        <begin position="34"/>
        <end position="47"/>
    </location>
</feature>
<name>A0A3S5C1A5_9PLAT</name>
<sequence length="122" mass="14075">MSACPLDSHIRFGGELVLFPLLTSDTPSTTNRRPGPESNRDKADESRGYGAATTHSKEAYFLKIVLTERQKTRLSFTWVLANNGKNRVFLRRKICHKNPVLARITRLHWVMLFKPYQLPHVR</sequence>
<dbReference type="AlphaFoldDB" id="A0A3S5C1A5"/>
<reference evidence="2" key="1">
    <citation type="submission" date="2018-11" db="EMBL/GenBank/DDBJ databases">
        <authorList>
            <consortium name="Pathogen Informatics"/>
        </authorList>
    </citation>
    <scope>NUCLEOTIDE SEQUENCE</scope>
</reference>
<evidence type="ECO:0000256" key="1">
    <source>
        <dbReference type="SAM" id="MobiDB-lite"/>
    </source>
</evidence>
<feature type="compositionally biased region" description="Polar residues" evidence="1">
    <location>
        <begin position="23"/>
        <end position="32"/>
    </location>
</feature>
<gene>
    <name evidence="2" type="ORF">PXEA_LOCUS22263</name>
</gene>
<comment type="caution">
    <text evidence="2">The sequence shown here is derived from an EMBL/GenBank/DDBJ whole genome shotgun (WGS) entry which is preliminary data.</text>
</comment>
<evidence type="ECO:0000313" key="3">
    <source>
        <dbReference type="Proteomes" id="UP000784294"/>
    </source>
</evidence>
<proteinExistence type="predicted"/>
<keyword evidence="3" id="KW-1185">Reference proteome</keyword>
<dbReference type="Proteomes" id="UP000784294">
    <property type="component" value="Unassembled WGS sequence"/>
</dbReference>